<name>A0A9K3JIR3_HELAN</name>
<reference evidence="1" key="2">
    <citation type="submission" date="2020-06" db="EMBL/GenBank/DDBJ databases">
        <title>Helianthus annuus Genome sequencing and assembly Release 2.</title>
        <authorList>
            <person name="Gouzy J."/>
            <person name="Langlade N."/>
            <person name="Munos S."/>
        </authorList>
    </citation>
    <scope>NUCLEOTIDE SEQUENCE</scope>
    <source>
        <tissue evidence="1">Leaves</tissue>
    </source>
</reference>
<evidence type="ECO:0000313" key="2">
    <source>
        <dbReference type="Proteomes" id="UP000215914"/>
    </source>
</evidence>
<sequence>MAGKEKMRACFSTLILSQKQFEKKKLRDYQIPEFPHPIFPAKDGAIYPFEAGIFDFYTRVCNFANYRVPFIKFLMKVLQFHGVHISQVNHFGLSRINHFELSCQALGWLPDLNVFRFFYEFGSAGNGTLLATGRRLRVALLRRSLV</sequence>
<dbReference type="PANTHER" id="PTHR31099">
    <property type="entry name" value="OS06G0165300 PROTEIN"/>
    <property type="match status" value="1"/>
</dbReference>
<dbReference type="Gramene" id="mRNA:HanXRQr2_Chr03g0120921">
    <property type="protein sequence ID" value="CDS:HanXRQr2_Chr03g0120921.1"/>
    <property type="gene ID" value="HanXRQr2_Chr03g0120921"/>
</dbReference>
<proteinExistence type="predicted"/>
<protein>
    <submittedName>
        <fullName evidence="1">Uncharacterized protein</fullName>
    </submittedName>
</protein>
<accession>A0A9K3JIR3</accession>
<reference evidence="1" key="1">
    <citation type="journal article" date="2017" name="Nature">
        <title>The sunflower genome provides insights into oil metabolism, flowering and Asterid evolution.</title>
        <authorList>
            <person name="Badouin H."/>
            <person name="Gouzy J."/>
            <person name="Grassa C.J."/>
            <person name="Murat F."/>
            <person name="Staton S.E."/>
            <person name="Cottret L."/>
            <person name="Lelandais-Briere C."/>
            <person name="Owens G.L."/>
            <person name="Carrere S."/>
            <person name="Mayjonade B."/>
            <person name="Legrand L."/>
            <person name="Gill N."/>
            <person name="Kane N.C."/>
            <person name="Bowers J.E."/>
            <person name="Hubner S."/>
            <person name="Bellec A."/>
            <person name="Berard A."/>
            <person name="Berges H."/>
            <person name="Blanchet N."/>
            <person name="Boniface M.C."/>
            <person name="Brunel D."/>
            <person name="Catrice O."/>
            <person name="Chaidir N."/>
            <person name="Claudel C."/>
            <person name="Donnadieu C."/>
            <person name="Faraut T."/>
            <person name="Fievet G."/>
            <person name="Helmstetter N."/>
            <person name="King M."/>
            <person name="Knapp S.J."/>
            <person name="Lai Z."/>
            <person name="Le Paslier M.C."/>
            <person name="Lippi Y."/>
            <person name="Lorenzon L."/>
            <person name="Mandel J.R."/>
            <person name="Marage G."/>
            <person name="Marchand G."/>
            <person name="Marquand E."/>
            <person name="Bret-Mestries E."/>
            <person name="Morien E."/>
            <person name="Nambeesan S."/>
            <person name="Nguyen T."/>
            <person name="Pegot-Espagnet P."/>
            <person name="Pouilly N."/>
            <person name="Raftis F."/>
            <person name="Sallet E."/>
            <person name="Schiex T."/>
            <person name="Thomas J."/>
            <person name="Vandecasteele C."/>
            <person name="Vares D."/>
            <person name="Vear F."/>
            <person name="Vautrin S."/>
            <person name="Crespi M."/>
            <person name="Mangin B."/>
            <person name="Burke J.M."/>
            <person name="Salse J."/>
            <person name="Munos S."/>
            <person name="Vincourt P."/>
            <person name="Rieseberg L.H."/>
            <person name="Langlade N.B."/>
        </authorList>
    </citation>
    <scope>NUCLEOTIDE SEQUENCE</scope>
    <source>
        <tissue evidence="1">Leaves</tissue>
    </source>
</reference>
<evidence type="ECO:0000313" key="1">
    <source>
        <dbReference type="EMBL" id="KAF5815245.1"/>
    </source>
</evidence>
<dbReference type="AlphaFoldDB" id="A0A9K3JIR3"/>
<dbReference type="PANTHER" id="PTHR31099:SF41">
    <property type="entry name" value="TRANSPOSASE (PUTATIVE), GYPSY TYPE-RELATED"/>
    <property type="match status" value="1"/>
</dbReference>
<keyword evidence="2" id="KW-1185">Reference proteome</keyword>
<dbReference type="Proteomes" id="UP000215914">
    <property type="component" value="Unassembled WGS sequence"/>
</dbReference>
<gene>
    <name evidence="1" type="ORF">HanXRQr2_Chr03g0120921</name>
</gene>
<organism evidence="1 2">
    <name type="scientific">Helianthus annuus</name>
    <name type="common">Common sunflower</name>
    <dbReference type="NCBI Taxonomy" id="4232"/>
    <lineage>
        <taxon>Eukaryota</taxon>
        <taxon>Viridiplantae</taxon>
        <taxon>Streptophyta</taxon>
        <taxon>Embryophyta</taxon>
        <taxon>Tracheophyta</taxon>
        <taxon>Spermatophyta</taxon>
        <taxon>Magnoliopsida</taxon>
        <taxon>eudicotyledons</taxon>
        <taxon>Gunneridae</taxon>
        <taxon>Pentapetalae</taxon>
        <taxon>asterids</taxon>
        <taxon>campanulids</taxon>
        <taxon>Asterales</taxon>
        <taxon>Asteraceae</taxon>
        <taxon>Asteroideae</taxon>
        <taxon>Heliantheae alliance</taxon>
        <taxon>Heliantheae</taxon>
        <taxon>Helianthus</taxon>
    </lineage>
</organism>
<dbReference type="EMBL" id="MNCJ02000318">
    <property type="protein sequence ID" value="KAF5815245.1"/>
    <property type="molecule type" value="Genomic_DNA"/>
</dbReference>
<comment type="caution">
    <text evidence="1">The sequence shown here is derived from an EMBL/GenBank/DDBJ whole genome shotgun (WGS) entry which is preliminary data.</text>
</comment>